<dbReference type="EMBL" id="BAAAGX010000006">
    <property type="protein sequence ID" value="GAA0226875.1"/>
    <property type="molecule type" value="Genomic_DNA"/>
</dbReference>
<dbReference type="RefSeq" id="WP_344647577.1">
    <property type="nucleotide sequence ID" value="NZ_BAAAGX010000006.1"/>
</dbReference>
<dbReference type="Proteomes" id="UP001500967">
    <property type="component" value="Unassembled WGS sequence"/>
</dbReference>
<keyword evidence="2" id="KW-1133">Transmembrane helix</keyword>
<keyword evidence="2" id="KW-0472">Membrane</keyword>
<comment type="caution">
    <text evidence="3">The sequence shown here is derived from an EMBL/GenBank/DDBJ whole genome shotgun (WGS) entry which is preliminary data.</text>
</comment>
<protein>
    <submittedName>
        <fullName evidence="3">Uncharacterized protein</fullName>
    </submittedName>
</protein>
<reference evidence="3 4" key="1">
    <citation type="journal article" date="2019" name="Int. J. Syst. Evol. Microbiol.">
        <title>The Global Catalogue of Microorganisms (GCM) 10K type strain sequencing project: providing services to taxonomists for standard genome sequencing and annotation.</title>
        <authorList>
            <consortium name="The Broad Institute Genomics Platform"/>
            <consortium name="The Broad Institute Genome Sequencing Center for Infectious Disease"/>
            <person name="Wu L."/>
            <person name="Ma J."/>
        </authorList>
    </citation>
    <scope>NUCLEOTIDE SEQUENCE [LARGE SCALE GENOMIC DNA]</scope>
    <source>
        <strain evidence="3 4">JCM 10425</strain>
    </source>
</reference>
<evidence type="ECO:0000256" key="2">
    <source>
        <dbReference type="SAM" id="Phobius"/>
    </source>
</evidence>
<evidence type="ECO:0000313" key="3">
    <source>
        <dbReference type="EMBL" id="GAA0226875.1"/>
    </source>
</evidence>
<feature type="compositionally biased region" description="Pro residues" evidence="1">
    <location>
        <begin position="62"/>
        <end position="74"/>
    </location>
</feature>
<accession>A0ABN0TPH8</accession>
<feature type="compositionally biased region" description="Polar residues" evidence="1">
    <location>
        <begin position="168"/>
        <end position="188"/>
    </location>
</feature>
<feature type="compositionally biased region" description="Low complexity" evidence="1">
    <location>
        <begin position="189"/>
        <end position="200"/>
    </location>
</feature>
<name>A0ABN0TPH8_9ACTN</name>
<proteinExistence type="predicted"/>
<feature type="compositionally biased region" description="Low complexity" evidence="1">
    <location>
        <begin position="22"/>
        <end position="43"/>
    </location>
</feature>
<keyword evidence="2" id="KW-0812">Transmembrane</keyword>
<feature type="region of interest" description="Disordered" evidence="1">
    <location>
        <begin position="1"/>
        <end position="97"/>
    </location>
</feature>
<evidence type="ECO:0000256" key="1">
    <source>
        <dbReference type="SAM" id="MobiDB-lite"/>
    </source>
</evidence>
<organism evidence="3 4">
    <name type="scientific">Cryptosporangium japonicum</name>
    <dbReference type="NCBI Taxonomy" id="80872"/>
    <lineage>
        <taxon>Bacteria</taxon>
        <taxon>Bacillati</taxon>
        <taxon>Actinomycetota</taxon>
        <taxon>Actinomycetes</taxon>
        <taxon>Cryptosporangiales</taxon>
        <taxon>Cryptosporangiaceae</taxon>
        <taxon>Cryptosporangium</taxon>
    </lineage>
</organism>
<keyword evidence="4" id="KW-1185">Reference proteome</keyword>
<gene>
    <name evidence="3" type="ORF">GCM10009539_10320</name>
</gene>
<sequence length="354" mass="36430">MSYDPNQPYGGQPSDPYGQPANPYGQPPSSGSPYNQPSSGSPYDQPGSGAPYGQPGSGAPYGQPPANPTAPLPNDPYANPSAGAYGNPSAGAYGNPSAGAYGADPYAQPADPYAQPAAAYGAPGGGFPPPPPPKKKNTGVIVGGIIAVAVIIIAVCSIGGWLVANSDTTETSASGKPTAPSASTLPTQGASASPSPTGPSIDTSRPEVAPAGGPFSTRLPKGFQEVVTPSSDNTGGAPDYTAAMAKTAGEADDLLVVDSYTLKIDSTSVSDAALEGEYDALVKQIGQDATTRQNVNYNGYRGFRYEFKFDFANAYSYFLLYKNQQIQVRCQWADQETDIKTGCEYLLKNIQITG</sequence>
<feature type="region of interest" description="Disordered" evidence="1">
    <location>
        <begin position="168"/>
        <end position="239"/>
    </location>
</feature>
<feature type="transmembrane region" description="Helical" evidence="2">
    <location>
        <begin position="140"/>
        <end position="164"/>
    </location>
</feature>
<evidence type="ECO:0000313" key="4">
    <source>
        <dbReference type="Proteomes" id="UP001500967"/>
    </source>
</evidence>